<evidence type="ECO:0000313" key="2">
    <source>
        <dbReference type="EMBL" id="CAD7272791.1"/>
    </source>
</evidence>
<dbReference type="EMBL" id="CAJPEX010000065">
    <property type="protein sequence ID" value="CAG0912943.1"/>
    <property type="molecule type" value="Genomic_DNA"/>
</dbReference>
<dbReference type="Proteomes" id="UP000678499">
    <property type="component" value="Unassembled WGS sequence"/>
</dbReference>
<dbReference type="EMBL" id="OA882102">
    <property type="protein sequence ID" value="CAD7272791.1"/>
    <property type="molecule type" value="Genomic_DNA"/>
</dbReference>
<feature type="region of interest" description="Disordered" evidence="1">
    <location>
        <begin position="1"/>
        <end position="60"/>
    </location>
</feature>
<dbReference type="AlphaFoldDB" id="A0A7R9BCR8"/>
<feature type="compositionally biased region" description="Polar residues" evidence="1">
    <location>
        <begin position="208"/>
        <end position="226"/>
    </location>
</feature>
<evidence type="ECO:0000256" key="1">
    <source>
        <dbReference type="SAM" id="MobiDB-lite"/>
    </source>
</evidence>
<sequence>MPGGAGLDTGDTTASPSSHQLVGSSVPDYVWNSGPADCDDSSPSVVATSASSPLTHGAGAVSTSSYTLTAILNDAASMSPIMVDMAPGTPQNIASPVQSHLQAAVQSPVQQHLQAHSRILEFHCLETGSDRNGLQLGGYGSMQLNQNRHQMQIPVVDDSTFLSPGLNSCVFRKRQPQQHHKLIIDGNSVMLGLGHATIKLESCDADPSQVSTTESCDQVSSTQQPLTRPGHTGQPPPGLGQPHLPSTSRPCPGLIPVSSCDMKQQASFLLPAGGGQPALNSTVYVTCSAPPSAVAPKLDCGVMMKPASRSGDTTPPDLQDFKPDPGFSVVDLAALKTADDGDEGGLTHLALVTGFDADDDSNNSISSILPIKQEPDGDQPSPDSSRGE</sequence>
<reference evidence="2" key="1">
    <citation type="submission" date="2020-11" db="EMBL/GenBank/DDBJ databases">
        <authorList>
            <person name="Tran Van P."/>
        </authorList>
    </citation>
    <scope>NUCLEOTIDE SEQUENCE</scope>
</reference>
<name>A0A7R9BCR8_9CRUS</name>
<gene>
    <name evidence="2" type="ORF">NMOB1V02_LOCUS713</name>
</gene>
<protein>
    <submittedName>
        <fullName evidence="2">Uncharacterized protein</fullName>
    </submittedName>
</protein>
<feature type="compositionally biased region" description="Low complexity" evidence="1">
    <location>
        <begin position="41"/>
        <end position="55"/>
    </location>
</feature>
<proteinExistence type="predicted"/>
<feature type="region of interest" description="Disordered" evidence="1">
    <location>
        <begin position="355"/>
        <end position="388"/>
    </location>
</feature>
<feature type="region of interest" description="Disordered" evidence="1">
    <location>
        <begin position="207"/>
        <end position="252"/>
    </location>
</feature>
<organism evidence="2">
    <name type="scientific">Notodromas monacha</name>
    <dbReference type="NCBI Taxonomy" id="399045"/>
    <lineage>
        <taxon>Eukaryota</taxon>
        <taxon>Metazoa</taxon>
        <taxon>Ecdysozoa</taxon>
        <taxon>Arthropoda</taxon>
        <taxon>Crustacea</taxon>
        <taxon>Oligostraca</taxon>
        <taxon>Ostracoda</taxon>
        <taxon>Podocopa</taxon>
        <taxon>Podocopida</taxon>
        <taxon>Cypridocopina</taxon>
        <taxon>Cypridoidea</taxon>
        <taxon>Cyprididae</taxon>
        <taxon>Notodromas</taxon>
    </lineage>
</organism>
<keyword evidence="3" id="KW-1185">Reference proteome</keyword>
<evidence type="ECO:0000313" key="3">
    <source>
        <dbReference type="Proteomes" id="UP000678499"/>
    </source>
</evidence>
<accession>A0A7R9BCR8</accession>